<evidence type="ECO:0000313" key="3">
    <source>
        <dbReference type="Proteomes" id="UP001589611"/>
    </source>
</evidence>
<reference evidence="2 3" key="1">
    <citation type="submission" date="2024-09" db="EMBL/GenBank/DDBJ databases">
        <authorList>
            <person name="Sun Q."/>
            <person name="Mori K."/>
        </authorList>
    </citation>
    <scope>NUCLEOTIDE SEQUENCE [LARGE SCALE GENOMIC DNA]</scope>
    <source>
        <strain evidence="2 3">JCM 1342</strain>
    </source>
</reference>
<dbReference type="PANTHER" id="PTHR13170">
    <property type="entry name" value="O-GLCNACASE"/>
    <property type="match status" value="1"/>
</dbReference>
<dbReference type="InterPro" id="IPR051822">
    <property type="entry name" value="Glycosyl_Hydrolase_84"/>
</dbReference>
<dbReference type="GO" id="GO:0016746">
    <property type="term" value="F:acyltransferase activity"/>
    <property type="evidence" value="ECO:0007669"/>
    <property type="project" value="UniProtKB-KW"/>
</dbReference>
<dbReference type="Gene3D" id="3.40.630.30">
    <property type="match status" value="1"/>
</dbReference>
<dbReference type="Proteomes" id="UP001589611">
    <property type="component" value="Unassembled WGS sequence"/>
</dbReference>
<dbReference type="PROSITE" id="PS51186">
    <property type="entry name" value="GNAT"/>
    <property type="match status" value="1"/>
</dbReference>
<dbReference type="InterPro" id="IPR016181">
    <property type="entry name" value="Acyl_CoA_acyltransferase"/>
</dbReference>
<gene>
    <name evidence="2" type="ORF">ACFFPJ_14290</name>
</gene>
<dbReference type="InterPro" id="IPR000182">
    <property type="entry name" value="GNAT_dom"/>
</dbReference>
<evidence type="ECO:0000313" key="2">
    <source>
        <dbReference type="EMBL" id="MFB9646966.1"/>
    </source>
</evidence>
<keyword evidence="2" id="KW-0012">Acyltransferase</keyword>
<dbReference type="SUPFAM" id="SSF55729">
    <property type="entry name" value="Acyl-CoA N-acyltransferases (Nat)"/>
    <property type="match status" value="1"/>
</dbReference>
<keyword evidence="2" id="KW-0808">Transferase</keyword>
<keyword evidence="3" id="KW-1185">Reference proteome</keyword>
<name>A0ABV5T5R0_9MICO</name>
<feature type="domain" description="N-acetyltransferase" evidence="1">
    <location>
        <begin position="2"/>
        <end position="201"/>
    </location>
</feature>
<dbReference type="CDD" id="cd04301">
    <property type="entry name" value="NAT_SF"/>
    <property type="match status" value="1"/>
</dbReference>
<dbReference type="PANTHER" id="PTHR13170:SF16">
    <property type="entry name" value="PROTEIN O-GLCNACASE"/>
    <property type="match status" value="1"/>
</dbReference>
<proteinExistence type="predicted"/>
<accession>A0ABV5T5R0</accession>
<evidence type="ECO:0000259" key="1">
    <source>
        <dbReference type="PROSITE" id="PS51186"/>
    </source>
</evidence>
<sequence length="209" mass="23104">MPHIRRFRSGDEPALADICLRTADAGADATGLFHDDAIWAEIFVLPYVHRHPELAFVVESEDGRVVGYIVGAADSDEFEDWFHDEWWPSHGARWPKPQVERTRQDGTLIYAYSRRSGAEPYGREYPAHLHIDLLPEVQGRGWGRQLIETLVSALRERGVIGVHLAASTENVGAIAFYPRVGFTAIPSHSGVQAFGMRLSPGGPTPPAPA</sequence>
<organism evidence="2 3">
    <name type="scientific">Microbacterium terregens</name>
    <dbReference type="NCBI Taxonomy" id="69363"/>
    <lineage>
        <taxon>Bacteria</taxon>
        <taxon>Bacillati</taxon>
        <taxon>Actinomycetota</taxon>
        <taxon>Actinomycetes</taxon>
        <taxon>Micrococcales</taxon>
        <taxon>Microbacteriaceae</taxon>
        <taxon>Microbacterium</taxon>
    </lineage>
</organism>
<dbReference type="Pfam" id="PF00583">
    <property type="entry name" value="Acetyltransf_1"/>
    <property type="match status" value="1"/>
</dbReference>
<protein>
    <submittedName>
        <fullName evidence="2">GNAT family N-acetyltransferase</fullName>
        <ecNumber evidence="2">2.3.-.-</ecNumber>
    </submittedName>
</protein>
<dbReference type="EC" id="2.3.-.-" evidence="2"/>
<dbReference type="RefSeq" id="WP_344714909.1">
    <property type="nucleotide sequence ID" value="NZ_BAAAWH010000001.1"/>
</dbReference>
<comment type="caution">
    <text evidence="2">The sequence shown here is derived from an EMBL/GenBank/DDBJ whole genome shotgun (WGS) entry which is preliminary data.</text>
</comment>
<dbReference type="EMBL" id="JBHMBE010000004">
    <property type="protein sequence ID" value="MFB9646966.1"/>
    <property type="molecule type" value="Genomic_DNA"/>
</dbReference>